<name>A0ABD2PAG9_9CUCU</name>
<dbReference type="Proteomes" id="UP001516400">
    <property type="component" value="Unassembled WGS sequence"/>
</dbReference>
<reference evidence="2 3" key="1">
    <citation type="journal article" date="2021" name="BMC Biol.">
        <title>Horizontally acquired antibacterial genes associated with adaptive radiation of ladybird beetles.</title>
        <authorList>
            <person name="Li H.S."/>
            <person name="Tang X.F."/>
            <person name="Huang Y.H."/>
            <person name="Xu Z.Y."/>
            <person name="Chen M.L."/>
            <person name="Du X.Y."/>
            <person name="Qiu B.Y."/>
            <person name="Chen P.T."/>
            <person name="Zhang W."/>
            <person name="Slipinski A."/>
            <person name="Escalona H.E."/>
            <person name="Waterhouse R.M."/>
            <person name="Zwick A."/>
            <person name="Pang H."/>
        </authorList>
    </citation>
    <scope>NUCLEOTIDE SEQUENCE [LARGE SCALE GENOMIC DNA]</scope>
    <source>
        <strain evidence="2">SYSU2018</strain>
    </source>
</reference>
<feature type="chain" id="PRO_5044743735" evidence="1">
    <location>
        <begin position="16"/>
        <end position="97"/>
    </location>
</feature>
<organism evidence="2 3">
    <name type="scientific">Cryptolaemus montrouzieri</name>
    <dbReference type="NCBI Taxonomy" id="559131"/>
    <lineage>
        <taxon>Eukaryota</taxon>
        <taxon>Metazoa</taxon>
        <taxon>Ecdysozoa</taxon>
        <taxon>Arthropoda</taxon>
        <taxon>Hexapoda</taxon>
        <taxon>Insecta</taxon>
        <taxon>Pterygota</taxon>
        <taxon>Neoptera</taxon>
        <taxon>Endopterygota</taxon>
        <taxon>Coleoptera</taxon>
        <taxon>Polyphaga</taxon>
        <taxon>Cucujiformia</taxon>
        <taxon>Coccinelloidea</taxon>
        <taxon>Coccinellidae</taxon>
        <taxon>Scymninae</taxon>
        <taxon>Scymnini</taxon>
        <taxon>Cryptolaemus</taxon>
    </lineage>
</organism>
<keyword evidence="3" id="KW-1185">Reference proteome</keyword>
<protein>
    <submittedName>
        <fullName evidence="2">Uncharacterized protein</fullName>
    </submittedName>
</protein>
<evidence type="ECO:0000256" key="1">
    <source>
        <dbReference type="SAM" id="SignalP"/>
    </source>
</evidence>
<keyword evidence="1" id="KW-0732">Signal</keyword>
<dbReference type="AlphaFoldDB" id="A0ABD2PAG9"/>
<sequence length="97" mass="10720">MNWIVLAVVLAVANAGVLYSHDTLLQAPISKTIIEGPSGKIVKEDTAPFIARTGAYIAPTRYITPVLPHTVGVYPGTYYQKSFAYGLRPYGYGYRYY</sequence>
<dbReference type="EMBL" id="JABFTP020000185">
    <property type="protein sequence ID" value="KAL3287495.1"/>
    <property type="molecule type" value="Genomic_DNA"/>
</dbReference>
<evidence type="ECO:0000313" key="3">
    <source>
        <dbReference type="Proteomes" id="UP001516400"/>
    </source>
</evidence>
<proteinExistence type="predicted"/>
<gene>
    <name evidence="2" type="ORF">HHI36_001965</name>
</gene>
<accession>A0ABD2PAG9</accession>
<comment type="caution">
    <text evidence="2">The sequence shown here is derived from an EMBL/GenBank/DDBJ whole genome shotgun (WGS) entry which is preliminary data.</text>
</comment>
<feature type="signal peptide" evidence="1">
    <location>
        <begin position="1"/>
        <end position="15"/>
    </location>
</feature>
<evidence type="ECO:0000313" key="2">
    <source>
        <dbReference type="EMBL" id="KAL3287495.1"/>
    </source>
</evidence>